<sequence>MNSIICLKEKREVMIKYFKYYFIVLNLLGFLCMYIDKEKAKANKWRIKENTLLLIALLGGSIGSYVGMKIFRHKTKHFKFKYGIPFIILIQLCIFLYMSKL</sequence>
<evidence type="ECO:0000256" key="1">
    <source>
        <dbReference type="SAM" id="Phobius"/>
    </source>
</evidence>
<dbReference type="EMBL" id="CP001581">
    <property type="protein sequence ID" value="ACO86085.1"/>
    <property type="molecule type" value="Genomic_DNA"/>
</dbReference>
<evidence type="ECO:0000313" key="3">
    <source>
        <dbReference type="Proteomes" id="UP000001374"/>
    </source>
</evidence>
<evidence type="ECO:0008006" key="4">
    <source>
        <dbReference type="Google" id="ProtNLM"/>
    </source>
</evidence>
<proteinExistence type="predicted"/>
<reference evidence="2 3" key="1">
    <citation type="submission" date="2008-10" db="EMBL/GenBank/DDBJ databases">
        <title>Genome sequence of Clostridium botulinum A2 Kyoto.</title>
        <authorList>
            <person name="Shrivastava S."/>
            <person name="Brinkac L.M."/>
            <person name="Brown J.L."/>
            <person name="Bruce D."/>
            <person name="Detter C.C."/>
            <person name="Johnson E.A."/>
            <person name="Munk C.A."/>
            <person name="Smith L.A."/>
            <person name="Smith T.J."/>
            <person name="Sutton G."/>
            <person name="Brettin T.S."/>
        </authorList>
    </citation>
    <scope>NUCLEOTIDE SEQUENCE [LARGE SCALE GENOMIC DNA]</scope>
    <source>
        <strain evidence="3">Kyoto / Type A2</strain>
    </source>
</reference>
<keyword evidence="1" id="KW-0472">Membrane</keyword>
<dbReference type="Proteomes" id="UP000001374">
    <property type="component" value="Chromosome"/>
</dbReference>
<dbReference type="Pfam" id="PF06961">
    <property type="entry name" value="DUF1294"/>
    <property type="match status" value="1"/>
</dbReference>
<dbReference type="AlphaFoldDB" id="C1FR23"/>
<feature type="transmembrane region" description="Helical" evidence="1">
    <location>
        <begin position="20"/>
        <end position="36"/>
    </location>
</feature>
<dbReference type="RefSeq" id="WP_003358443.1">
    <property type="nucleotide sequence ID" value="NC_012563.1"/>
</dbReference>
<keyword evidence="1" id="KW-0812">Transmembrane</keyword>
<feature type="transmembrane region" description="Helical" evidence="1">
    <location>
        <begin position="80"/>
        <end position="98"/>
    </location>
</feature>
<feature type="transmembrane region" description="Helical" evidence="1">
    <location>
        <begin position="51"/>
        <end position="68"/>
    </location>
</feature>
<gene>
    <name evidence="2" type="ordered locus">CLM_2455</name>
</gene>
<dbReference type="KEGG" id="cby:CLM_2455"/>
<keyword evidence="1" id="KW-1133">Transmembrane helix</keyword>
<organism evidence="2 3">
    <name type="scientific">Clostridium botulinum (strain Kyoto / Type A2)</name>
    <dbReference type="NCBI Taxonomy" id="536232"/>
    <lineage>
        <taxon>Bacteria</taxon>
        <taxon>Bacillati</taxon>
        <taxon>Bacillota</taxon>
        <taxon>Clostridia</taxon>
        <taxon>Eubacteriales</taxon>
        <taxon>Clostridiaceae</taxon>
        <taxon>Clostridium</taxon>
    </lineage>
</organism>
<protein>
    <recommendedName>
        <fullName evidence="4">DUF1294 domain-containing protein</fullName>
    </recommendedName>
</protein>
<evidence type="ECO:0000313" key="2">
    <source>
        <dbReference type="EMBL" id="ACO86085.1"/>
    </source>
</evidence>
<dbReference type="HOGENOM" id="CLU_091970_3_2_9"/>
<name>C1FR23_CLOBJ</name>
<accession>C1FR23</accession>
<dbReference type="eggNOG" id="COG3326">
    <property type="taxonomic scope" value="Bacteria"/>
</dbReference>
<dbReference type="InterPro" id="IPR010718">
    <property type="entry name" value="DUF1294"/>
</dbReference>